<accession>A8AZY1</accession>
<protein>
    <submittedName>
        <fullName evidence="1">Uncharacterized protein</fullName>
    </submittedName>
</protein>
<gene>
    <name evidence="1" type="ordered locus">SGO_2093</name>
</gene>
<name>A8AZY1_STRGC</name>
<reference evidence="1 2" key="1">
    <citation type="journal article" date="2007" name="J. Bacteriol.">
        <title>Genome-wide transcriptional changes in Streptococcus gordonii in response to competence signaling peptide.</title>
        <authorList>
            <person name="Vickerman M.M."/>
            <person name="Iobst S."/>
            <person name="Jesionowski A.M."/>
            <person name="Gill S.R."/>
        </authorList>
    </citation>
    <scope>NUCLEOTIDE SEQUENCE [LARGE SCALE GENOMIC DNA]</scope>
    <source>
        <strain evidence="2">Challis / ATCC 35105 / BCRC 15272 / CH1 / DL1 / V288</strain>
    </source>
</reference>
<dbReference type="STRING" id="467705.SGO_2093"/>
<keyword evidence="2" id="KW-1185">Reference proteome</keyword>
<sequence>MYFFIHLLYVIFLENSTYIIREIYWKNQSLEIIKFVLPYFFRFKWHKTNDCDII</sequence>
<dbReference type="AlphaFoldDB" id="A8AZY1"/>
<dbReference type="EMBL" id="CP000725">
    <property type="protein sequence ID" value="ABV10848.1"/>
    <property type="molecule type" value="Genomic_DNA"/>
</dbReference>
<dbReference type="HOGENOM" id="CLU_3048449_0_0_9"/>
<organism evidence="1 2">
    <name type="scientific">Streptococcus gordonii (strain Challis / ATCC 35105 / BCRC 15272 / CH1 / DL1 / V288)</name>
    <dbReference type="NCBI Taxonomy" id="467705"/>
    <lineage>
        <taxon>Bacteria</taxon>
        <taxon>Bacillati</taxon>
        <taxon>Bacillota</taxon>
        <taxon>Bacilli</taxon>
        <taxon>Lactobacillales</taxon>
        <taxon>Streptococcaceae</taxon>
        <taxon>Streptococcus</taxon>
    </lineage>
</organism>
<proteinExistence type="predicted"/>
<evidence type="ECO:0000313" key="1">
    <source>
        <dbReference type="EMBL" id="ABV10848.1"/>
    </source>
</evidence>
<dbReference type="KEGG" id="sgo:SGO_2093"/>
<dbReference type="Proteomes" id="UP000001131">
    <property type="component" value="Chromosome"/>
</dbReference>
<evidence type="ECO:0000313" key="2">
    <source>
        <dbReference type="Proteomes" id="UP000001131"/>
    </source>
</evidence>